<dbReference type="GO" id="GO:0007166">
    <property type="term" value="P:cell surface receptor signaling pathway"/>
    <property type="evidence" value="ECO:0007669"/>
    <property type="project" value="InterPro"/>
</dbReference>
<feature type="transmembrane region" description="Helical" evidence="5">
    <location>
        <begin position="792"/>
        <end position="812"/>
    </location>
</feature>
<dbReference type="InterPro" id="IPR046338">
    <property type="entry name" value="GAIN_dom_sf"/>
</dbReference>
<evidence type="ECO:0000313" key="8">
    <source>
        <dbReference type="EMBL" id="CAF3847006.1"/>
    </source>
</evidence>
<dbReference type="PANTHER" id="PTHR45692">
    <property type="entry name" value="G_PROTEIN_RECEP_F2_4 DOMAIN-CONTAINING PROTEIN"/>
    <property type="match status" value="1"/>
</dbReference>
<keyword evidence="3 5" id="KW-1133">Transmembrane helix</keyword>
<protein>
    <recommendedName>
        <fullName evidence="6">G-protein coupled receptors family 2 profile 2 domain-containing protein</fullName>
    </recommendedName>
</protein>
<comment type="caution">
    <text evidence="7">The sequence shown here is derived from an EMBL/GenBank/DDBJ whole genome shotgun (WGS) entry which is preliminary data.</text>
</comment>
<feature type="transmembrane region" description="Helical" evidence="5">
    <location>
        <begin position="698"/>
        <end position="721"/>
    </location>
</feature>
<dbReference type="EMBL" id="CAJOBH010001303">
    <property type="protein sequence ID" value="CAF3847006.1"/>
    <property type="molecule type" value="Genomic_DNA"/>
</dbReference>
<keyword evidence="4 5" id="KW-0472">Membrane</keyword>
<feature type="transmembrane region" description="Helical" evidence="5">
    <location>
        <begin position="955"/>
        <end position="980"/>
    </location>
</feature>
<accession>A0A815ZY66</accession>
<dbReference type="Pfam" id="PF00002">
    <property type="entry name" value="7tm_2"/>
    <property type="match status" value="1"/>
</dbReference>
<evidence type="ECO:0000256" key="4">
    <source>
        <dbReference type="ARBA" id="ARBA00023136"/>
    </source>
</evidence>
<evidence type="ECO:0000256" key="3">
    <source>
        <dbReference type="ARBA" id="ARBA00022989"/>
    </source>
</evidence>
<feature type="transmembrane region" description="Helical" evidence="5">
    <location>
        <begin position="756"/>
        <end position="780"/>
    </location>
</feature>
<sequence length="1076" mass="123233">MSDGLGHLNTSSSHLTVNTTLPGALFQQATSTIWSTSSITTTPMTSVRNFAHTRTTAPVSSPLDISAWNDSNCFCVYDRTPNLVECSPMLRNQPPIVLSNNTTQINMTLTSCIFNANRFTLPTIENKPIDRLHLMDVNRGGYLVFDATSFSAHKISHISIEYNYDNSPTKLLISNEAFSQISIKSKLRKLSFKNCYLITLKKSIGELVLLFSIELTNIHGFSWYDFLQEIKGLRSLKDITIDEINSTSINSIFNVLSCQDILPQWNLTFLLIQTCSCEFMEFLKATPHNGSIFQCTNEAKDIHIRDDVCRYNGSVYEIKNRTEQFCKQCLSSKCSDRTFCTEANDFKSDCVSPSRFGDASLLNPVPMTSYTKPFIFQGTQQYLTINTNKSLEPGAFYSIATILIEANQIATENSPTVTRMFHETFTEMLNKPWTEEIFSLPIYDTETAALLPSATVSSTTESPPTNIWQGLIISLDRSMKNILDNISKFEYYSKPISAMSLRFLAEQQPKETFGWKITNDNRIISNITDEQSTDKTVTSRVFLNFHRNQTFEFTCNVSNPLNDCTNRYSITTIKAQRLFYKTDRIPQYDVISVVAPTQNQSVTFFFDQKVSSNDISDRLSNQINVIKVDPFYDKLGSITIIGTCMYLNTTAMIWETDGCLTDRKLSNSTSVTCTCEHLTMFTVFFSLTCAPPSISLAILNWIGCILSIVGLSITLVMFIIMSLCRQTKYSMHGASSSTSSSSQEFRRRTMNKPPHLSIVKSMLLILCLLLILMNTLIFILTFVKPGRNLRCTLLSALLYYFTLTAFIWKLLFALQQSLFLTNIWKIQWSDQTLFTIYSILTFAIPVIPLYFMFIKYEDEIFISSTCDYCWLSREFLLYGLIIPILVIICFNIMFYLYTMLFLCIRNREQVGLRSTRPDQSRRIQNIKIGLFFAIIMGFSWILGFLVLIPNSYVQFIGNILFCIVNAFQGFAFSIMVFFMIEQKSFIRSFRWFWKREKERKIISHSQSIMPQESLPTSNDNDTIKIKNRFNSSTRTTSITSSGDNNTLEIYDHYRNRKLLTEQEIEEDEDLYSSPTF</sequence>
<dbReference type="InterPro" id="IPR000832">
    <property type="entry name" value="GPCR_2_secretin-like"/>
</dbReference>
<dbReference type="Gene3D" id="1.20.1070.10">
    <property type="entry name" value="Rhodopsin 7-helix transmembrane proteins"/>
    <property type="match status" value="1"/>
</dbReference>
<dbReference type="GO" id="GO:0004930">
    <property type="term" value="F:G protein-coupled receptor activity"/>
    <property type="evidence" value="ECO:0007669"/>
    <property type="project" value="InterPro"/>
</dbReference>
<dbReference type="Pfam" id="PF01825">
    <property type="entry name" value="GPS"/>
    <property type="match status" value="1"/>
</dbReference>
<feature type="domain" description="G-protein coupled receptors family 2 profile 2" evidence="6">
    <location>
        <begin position="696"/>
        <end position="980"/>
    </location>
</feature>
<dbReference type="AlphaFoldDB" id="A0A815ZY66"/>
<keyword evidence="2 5" id="KW-0812">Transmembrane</keyword>
<evidence type="ECO:0000256" key="5">
    <source>
        <dbReference type="SAM" id="Phobius"/>
    </source>
</evidence>
<dbReference type="GO" id="GO:0016020">
    <property type="term" value="C:membrane"/>
    <property type="evidence" value="ECO:0007669"/>
    <property type="project" value="UniProtKB-SubCell"/>
</dbReference>
<dbReference type="EMBL" id="CAJNOV010016324">
    <property type="protein sequence ID" value="CAF1588676.1"/>
    <property type="molecule type" value="Genomic_DNA"/>
</dbReference>
<dbReference type="Proteomes" id="UP000681967">
    <property type="component" value="Unassembled WGS sequence"/>
</dbReference>
<dbReference type="PROSITE" id="PS50261">
    <property type="entry name" value="G_PROTEIN_RECEP_F2_4"/>
    <property type="match status" value="1"/>
</dbReference>
<gene>
    <name evidence="8" type="ORF">BYL167_LOCUS5635</name>
    <name evidence="7" type="ORF">CJN711_LOCUS33789</name>
</gene>
<dbReference type="InterPro" id="IPR017981">
    <property type="entry name" value="GPCR_2-like_7TM"/>
</dbReference>
<feature type="transmembrane region" description="Helical" evidence="5">
    <location>
        <begin position="876"/>
        <end position="904"/>
    </location>
</feature>
<evidence type="ECO:0000256" key="1">
    <source>
        <dbReference type="ARBA" id="ARBA00004141"/>
    </source>
</evidence>
<feature type="transmembrane region" description="Helical" evidence="5">
    <location>
        <begin position="925"/>
        <end position="949"/>
    </location>
</feature>
<evidence type="ECO:0000256" key="2">
    <source>
        <dbReference type="ARBA" id="ARBA00022692"/>
    </source>
</evidence>
<dbReference type="Proteomes" id="UP000663855">
    <property type="component" value="Unassembled WGS sequence"/>
</dbReference>
<reference evidence="7" key="1">
    <citation type="submission" date="2021-02" db="EMBL/GenBank/DDBJ databases">
        <authorList>
            <person name="Nowell W R."/>
        </authorList>
    </citation>
    <scope>NUCLEOTIDE SEQUENCE</scope>
</reference>
<proteinExistence type="predicted"/>
<feature type="transmembrane region" description="Helical" evidence="5">
    <location>
        <begin position="833"/>
        <end position="856"/>
    </location>
</feature>
<evidence type="ECO:0000313" key="9">
    <source>
        <dbReference type="Proteomes" id="UP000663855"/>
    </source>
</evidence>
<dbReference type="Gene3D" id="2.60.220.50">
    <property type="match status" value="1"/>
</dbReference>
<organism evidence="7 9">
    <name type="scientific">Rotaria magnacalcarata</name>
    <dbReference type="NCBI Taxonomy" id="392030"/>
    <lineage>
        <taxon>Eukaryota</taxon>
        <taxon>Metazoa</taxon>
        <taxon>Spiralia</taxon>
        <taxon>Gnathifera</taxon>
        <taxon>Rotifera</taxon>
        <taxon>Eurotatoria</taxon>
        <taxon>Bdelloidea</taxon>
        <taxon>Philodinida</taxon>
        <taxon>Philodinidae</taxon>
        <taxon>Rotaria</taxon>
    </lineage>
</organism>
<name>A0A815ZY66_9BILA</name>
<comment type="subcellular location">
    <subcellularLocation>
        <location evidence="1">Membrane</location>
        <topology evidence="1">Multi-pass membrane protein</topology>
    </subcellularLocation>
</comment>
<evidence type="ECO:0000259" key="6">
    <source>
        <dbReference type="PROSITE" id="PS50261"/>
    </source>
</evidence>
<dbReference type="InterPro" id="IPR000203">
    <property type="entry name" value="GPS"/>
</dbReference>
<evidence type="ECO:0000313" key="7">
    <source>
        <dbReference type="EMBL" id="CAF1588676.1"/>
    </source>
</evidence>
<dbReference type="PANTHER" id="PTHR45692:SF1">
    <property type="entry name" value="G-PROTEIN COUPLED RECEPTORS FAMILY 2 PROFILE 2 DOMAIN-CONTAINING PROTEIN"/>
    <property type="match status" value="1"/>
</dbReference>
<dbReference type="PRINTS" id="PR00249">
    <property type="entry name" value="GPCRSECRETIN"/>
</dbReference>